<evidence type="ECO:0000313" key="2">
    <source>
        <dbReference type="Proteomes" id="UP000316541"/>
    </source>
</evidence>
<protein>
    <submittedName>
        <fullName evidence="1">Uncharacterized protein</fullName>
    </submittedName>
</protein>
<dbReference type="AlphaFoldDB" id="A0A544YZE5"/>
<accession>A0A544YZE5</accession>
<sequence>MEGVVVLPTHLDWGPEALAYLVGHEDCASRAFWPVMHRSFQRVCAIFKVDGDYFRNAAQTIQDGPLLIGGYSTGHAARTYLDRGVAAQSHCHICLALPVLTGTTPT</sequence>
<proteinExistence type="predicted"/>
<dbReference type="Proteomes" id="UP000316541">
    <property type="component" value="Unassembled WGS sequence"/>
</dbReference>
<evidence type="ECO:0000313" key="1">
    <source>
        <dbReference type="EMBL" id="TQS22143.1"/>
    </source>
</evidence>
<name>A0A544YZE5_9ACTN</name>
<dbReference type="RefSeq" id="WP_142617813.1">
    <property type="nucleotide sequence ID" value="NZ_VIRM01000008.1"/>
</dbReference>
<dbReference type="EMBL" id="VIRM01000008">
    <property type="protein sequence ID" value="TQS22143.1"/>
    <property type="molecule type" value="Genomic_DNA"/>
</dbReference>
<gene>
    <name evidence="1" type="ORF">FLX08_09165</name>
</gene>
<comment type="caution">
    <text evidence="1">The sequence shown here is derived from an EMBL/GenBank/DDBJ whole genome shotgun (WGS) entry which is preliminary data.</text>
</comment>
<organism evidence="1 2">
    <name type="scientific">Microbispora hainanensis</name>
    <dbReference type="NCBI Taxonomy" id="568844"/>
    <lineage>
        <taxon>Bacteria</taxon>
        <taxon>Bacillati</taxon>
        <taxon>Actinomycetota</taxon>
        <taxon>Actinomycetes</taxon>
        <taxon>Streptosporangiales</taxon>
        <taxon>Streptosporangiaceae</taxon>
        <taxon>Microbispora</taxon>
    </lineage>
</organism>
<reference evidence="1 2" key="1">
    <citation type="submission" date="2019-07" db="EMBL/GenBank/DDBJ databases">
        <title>Microbispora hainanensis DSM 45428.</title>
        <authorList>
            <person name="Thawai C."/>
        </authorList>
    </citation>
    <scope>NUCLEOTIDE SEQUENCE [LARGE SCALE GENOMIC DNA]</scope>
    <source>
        <strain evidence="1 2">DSM 45428</strain>
    </source>
</reference>